<feature type="compositionally biased region" description="Polar residues" evidence="1">
    <location>
        <begin position="35"/>
        <end position="45"/>
    </location>
</feature>
<evidence type="ECO:0000256" key="1">
    <source>
        <dbReference type="SAM" id="MobiDB-lite"/>
    </source>
</evidence>
<feature type="region of interest" description="Disordered" evidence="1">
    <location>
        <begin position="1"/>
        <end position="47"/>
    </location>
</feature>
<feature type="compositionally biased region" description="Low complexity" evidence="1">
    <location>
        <begin position="1"/>
        <end position="13"/>
    </location>
</feature>
<dbReference type="AlphaFoldDB" id="A0A8H4QJA6"/>
<feature type="compositionally biased region" description="Polar residues" evidence="1">
    <location>
        <begin position="125"/>
        <end position="134"/>
    </location>
</feature>
<sequence>MAESEFSASAMEARQSGLPPSPSVENPGRVFPRYSPSSTGQTSFTAPKKILTPEQYVGNPFLMNAALDRLDHAFGEVISILEQEMYSSTATLEDNSGNVLVEKFRDLRSEVERIRLGEESLPERTPSTRPVSANSKEREGGMFVD</sequence>
<feature type="region of interest" description="Disordered" evidence="1">
    <location>
        <begin position="117"/>
        <end position="145"/>
    </location>
</feature>
<feature type="compositionally biased region" description="Basic and acidic residues" evidence="1">
    <location>
        <begin position="135"/>
        <end position="145"/>
    </location>
</feature>
<organism evidence="2 3">
    <name type="scientific">Agrocybe pediades</name>
    <dbReference type="NCBI Taxonomy" id="84607"/>
    <lineage>
        <taxon>Eukaryota</taxon>
        <taxon>Fungi</taxon>
        <taxon>Dikarya</taxon>
        <taxon>Basidiomycota</taxon>
        <taxon>Agaricomycotina</taxon>
        <taxon>Agaricomycetes</taxon>
        <taxon>Agaricomycetidae</taxon>
        <taxon>Agaricales</taxon>
        <taxon>Agaricineae</taxon>
        <taxon>Strophariaceae</taxon>
        <taxon>Agrocybe</taxon>
    </lineage>
</organism>
<comment type="caution">
    <text evidence="2">The sequence shown here is derived from an EMBL/GenBank/DDBJ whole genome shotgun (WGS) entry which is preliminary data.</text>
</comment>
<proteinExistence type="predicted"/>
<gene>
    <name evidence="2" type="ORF">D9613_003922</name>
</gene>
<dbReference type="EMBL" id="JAACJL010000057">
    <property type="protein sequence ID" value="KAF4611770.1"/>
    <property type="molecule type" value="Genomic_DNA"/>
</dbReference>
<evidence type="ECO:0000313" key="2">
    <source>
        <dbReference type="EMBL" id="KAF4611770.1"/>
    </source>
</evidence>
<protein>
    <submittedName>
        <fullName evidence="2">Uncharacterized protein</fullName>
    </submittedName>
</protein>
<reference evidence="2 3" key="1">
    <citation type="submission" date="2019-12" db="EMBL/GenBank/DDBJ databases">
        <authorList>
            <person name="Floudas D."/>
            <person name="Bentzer J."/>
            <person name="Ahren D."/>
            <person name="Johansson T."/>
            <person name="Persson P."/>
            <person name="Tunlid A."/>
        </authorList>
    </citation>
    <scope>NUCLEOTIDE SEQUENCE [LARGE SCALE GENOMIC DNA]</scope>
    <source>
        <strain evidence="2 3">CBS 102.39</strain>
    </source>
</reference>
<evidence type="ECO:0000313" key="3">
    <source>
        <dbReference type="Proteomes" id="UP000521872"/>
    </source>
</evidence>
<dbReference type="Proteomes" id="UP000521872">
    <property type="component" value="Unassembled WGS sequence"/>
</dbReference>
<keyword evidence="3" id="KW-1185">Reference proteome</keyword>
<name>A0A8H4QJA6_9AGAR</name>
<accession>A0A8H4QJA6</accession>